<dbReference type="EMBL" id="CAOQHR010000008">
    <property type="protein sequence ID" value="CAI6338995.1"/>
    <property type="molecule type" value="Genomic_DNA"/>
</dbReference>
<name>A0A9W4UN28_9PLEO</name>
<accession>A0A9W4UN28</accession>
<evidence type="ECO:0000256" key="1">
    <source>
        <dbReference type="SAM" id="MobiDB-lite"/>
    </source>
</evidence>
<proteinExistence type="predicted"/>
<keyword evidence="3" id="KW-1185">Reference proteome</keyword>
<protein>
    <submittedName>
        <fullName evidence="2">Uncharacterized protein</fullName>
    </submittedName>
</protein>
<dbReference type="AlphaFoldDB" id="A0A9W4UN28"/>
<comment type="caution">
    <text evidence="2">The sequence shown here is derived from an EMBL/GenBank/DDBJ whole genome shotgun (WGS) entry which is preliminary data.</text>
</comment>
<organism evidence="2 3">
    <name type="scientific">Periconia digitata</name>
    <dbReference type="NCBI Taxonomy" id="1303443"/>
    <lineage>
        <taxon>Eukaryota</taxon>
        <taxon>Fungi</taxon>
        <taxon>Dikarya</taxon>
        <taxon>Ascomycota</taxon>
        <taxon>Pezizomycotina</taxon>
        <taxon>Dothideomycetes</taxon>
        <taxon>Pleosporomycetidae</taxon>
        <taxon>Pleosporales</taxon>
        <taxon>Massarineae</taxon>
        <taxon>Periconiaceae</taxon>
        <taxon>Periconia</taxon>
    </lineage>
</organism>
<reference evidence="2" key="1">
    <citation type="submission" date="2023-01" db="EMBL/GenBank/DDBJ databases">
        <authorList>
            <person name="Van Ghelder C."/>
            <person name="Rancurel C."/>
        </authorList>
    </citation>
    <scope>NUCLEOTIDE SEQUENCE</scope>
    <source>
        <strain evidence="2">CNCM I-4278</strain>
    </source>
</reference>
<evidence type="ECO:0000313" key="3">
    <source>
        <dbReference type="Proteomes" id="UP001152607"/>
    </source>
</evidence>
<gene>
    <name evidence="2" type="ORF">PDIGIT_LOCUS12132</name>
</gene>
<sequence length="86" mass="9435">MMNDEGNFFTKYFDYSHVPPFSLSLPTPMFLPRRSLAPTPLEKPPSFLSLMLCRFSYPSVLRHRKGGMEIGGGGGGGGGKKGGRIR</sequence>
<evidence type="ECO:0000313" key="2">
    <source>
        <dbReference type="EMBL" id="CAI6338995.1"/>
    </source>
</evidence>
<feature type="region of interest" description="Disordered" evidence="1">
    <location>
        <begin position="66"/>
        <end position="86"/>
    </location>
</feature>
<feature type="compositionally biased region" description="Gly residues" evidence="1">
    <location>
        <begin position="68"/>
        <end position="80"/>
    </location>
</feature>
<dbReference type="Proteomes" id="UP001152607">
    <property type="component" value="Unassembled WGS sequence"/>
</dbReference>